<reference evidence="3" key="1">
    <citation type="journal article" date="2019" name="Int. J. Syst. Evol. Microbiol.">
        <title>The Global Catalogue of Microorganisms (GCM) 10K type strain sequencing project: providing services to taxonomists for standard genome sequencing and annotation.</title>
        <authorList>
            <consortium name="The Broad Institute Genomics Platform"/>
            <consortium name="The Broad Institute Genome Sequencing Center for Infectious Disease"/>
            <person name="Wu L."/>
            <person name="Ma J."/>
        </authorList>
    </citation>
    <scope>NUCLEOTIDE SEQUENCE [LARGE SCALE GENOMIC DNA]</scope>
    <source>
        <strain evidence="3">CGMCC 1.15339</strain>
    </source>
</reference>
<dbReference type="InterPro" id="IPR023376">
    <property type="entry name" value="YqcC-like_dom"/>
</dbReference>
<dbReference type="InterPro" id="IPR007384">
    <property type="entry name" value="UCP006257"/>
</dbReference>
<dbReference type="Proteomes" id="UP000617555">
    <property type="component" value="Unassembled WGS sequence"/>
</dbReference>
<evidence type="ECO:0000313" key="2">
    <source>
        <dbReference type="EMBL" id="GGB62226.1"/>
    </source>
</evidence>
<proteinExistence type="predicted"/>
<comment type="caution">
    <text evidence="2">The sequence shown here is derived from an EMBL/GenBank/DDBJ whole genome shotgun (WGS) entry which is preliminary data.</text>
</comment>
<organism evidence="2 3">
    <name type="scientific">Shewanella inventionis</name>
    <dbReference type="NCBI Taxonomy" id="1738770"/>
    <lineage>
        <taxon>Bacteria</taxon>
        <taxon>Pseudomonadati</taxon>
        <taxon>Pseudomonadota</taxon>
        <taxon>Gammaproteobacteria</taxon>
        <taxon>Alteromonadales</taxon>
        <taxon>Shewanellaceae</taxon>
        <taxon>Shewanella</taxon>
    </lineage>
</organism>
<evidence type="ECO:0000259" key="1">
    <source>
        <dbReference type="Pfam" id="PF04287"/>
    </source>
</evidence>
<keyword evidence="3" id="KW-1185">Reference proteome</keyword>
<feature type="domain" description="YqcC-like" evidence="1">
    <location>
        <begin position="8"/>
        <end position="103"/>
    </location>
</feature>
<evidence type="ECO:0000313" key="3">
    <source>
        <dbReference type="Proteomes" id="UP000617555"/>
    </source>
</evidence>
<name>A0ABQ1J885_9GAMM</name>
<dbReference type="PANTHER" id="PTHR39586:SF1">
    <property type="entry name" value="CYTOPLASMIC PROTEIN"/>
    <property type="match status" value="1"/>
</dbReference>
<accession>A0ABQ1J885</accession>
<dbReference type="PIRSF" id="PIRSF006257">
    <property type="entry name" value="UCP006257"/>
    <property type="match status" value="1"/>
</dbReference>
<gene>
    <name evidence="2" type="primary">yqcC</name>
    <name evidence="2" type="ORF">GCM10011607_23740</name>
</gene>
<protein>
    <recommendedName>
        <fullName evidence="1">YqcC-like domain-containing protein</fullName>
    </recommendedName>
</protein>
<dbReference type="PANTHER" id="PTHR39586">
    <property type="entry name" value="CYTOPLASMIC PROTEIN-RELATED"/>
    <property type="match status" value="1"/>
</dbReference>
<dbReference type="InterPro" id="IPR036814">
    <property type="entry name" value="YqcC-like_sf"/>
</dbReference>
<dbReference type="Gene3D" id="1.20.1440.40">
    <property type="entry name" value="YqcC-like"/>
    <property type="match status" value="1"/>
</dbReference>
<dbReference type="SUPFAM" id="SSF158452">
    <property type="entry name" value="YqcC-like"/>
    <property type="match status" value="1"/>
</dbReference>
<sequence length="107" mass="12274">MFMLYLTCKNHLIILEQTLKQCSLWSDDAPSKEAMASSAPFACDTMAFEQWLQFIFIPKMTELIQLQQPLPSSMAIAPMAEHVWKGMAQRQILITHLQSFDALLNQQ</sequence>
<dbReference type="Pfam" id="PF04287">
    <property type="entry name" value="DUF446"/>
    <property type="match status" value="1"/>
</dbReference>
<dbReference type="EMBL" id="BMII01000018">
    <property type="protein sequence ID" value="GGB62226.1"/>
    <property type="molecule type" value="Genomic_DNA"/>
</dbReference>